<sequence length="81" mass="8923">MGNILTACTSKKACDKLDDFINVSVHGNVIVDKSVIENVVDKVENVVDKVENVVDKVENVVDKVENVVDKVENVVDEINKL</sequence>
<reference evidence="2" key="1">
    <citation type="journal article" date="2020" name="Nature">
        <title>Giant virus diversity and host interactions through global metagenomics.</title>
        <authorList>
            <person name="Schulz F."/>
            <person name="Roux S."/>
            <person name="Paez-Espino D."/>
            <person name="Jungbluth S."/>
            <person name="Walsh D.A."/>
            <person name="Denef V.J."/>
            <person name="McMahon K.D."/>
            <person name="Konstantinidis K.T."/>
            <person name="Eloe-Fadrosh E.A."/>
            <person name="Kyrpides N.C."/>
            <person name="Woyke T."/>
        </authorList>
    </citation>
    <scope>NUCLEOTIDE SEQUENCE</scope>
    <source>
        <strain evidence="2">GVMAG-M-3300023179-116</strain>
    </source>
</reference>
<evidence type="ECO:0000256" key="1">
    <source>
        <dbReference type="SAM" id="Coils"/>
    </source>
</evidence>
<dbReference type="Gene3D" id="1.20.1260.80">
    <property type="match status" value="1"/>
</dbReference>
<keyword evidence="1" id="KW-0175">Coiled coil</keyword>
<proteinExistence type="predicted"/>
<feature type="coiled-coil region" evidence="1">
    <location>
        <begin position="40"/>
        <end position="81"/>
    </location>
</feature>
<organism evidence="2">
    <name type="scientific">viral metagenome</name>
    <dbReference type="NCBI Taxonomy" id="1070528"/>
    <lineage>
        <taxon>unclassified sequences</taxon>
        <taxon>metagenomes</taxon>
        <taxon>organismal metagenomes</taxon>
    </lineage>
</organism>
<dbReference type="AlphaFoldDB" id="A0A6C0E600"/>
<protein>
    <submittedName>
        <fullName evidence="2">Uncharacterized protein</fullName>
    </submittedName>
</protein>
<accession>A0A6C0E600</accession>
<evidence type="ECO:0000313" key="2">
    <source>
        <dbReference type="EMBL" id="QHT23699.1"/>
    </source>
</evidence>
<name>A0A6C0E600_9ZZZZ</name>
<dbReference type="EMBL" id="MN739734">
    <property type="protein sequence ID" value="QHT23699.1"/>
    <property type="molecule type" value="Genomic_DNA"/>
</dbReference>